<evidence type="ECO:0000313" key="3">
    <source>
        <dbReference type="Proteomes" id="UP000265489"/>
    </source>
</evidence>
<name>A0A395WE40_9FIRM</name>
<sequence>MLNNTVSEYKSVLEEIIRSDDSSTDTYYEINKKGIDSVEKSRSDFKDLAIKVLDDFSKATNDPNLTINDKIEILNNETKILKLIQEHDKEAFEEQKYYENKAYEKDSEKKQFNWKILGTASVAVISLVGVGVAALSESDFKIKLPNKN</sequence>
<keyword evidence="1" id="KW-0812">Transmembrane</keyword>
<keyword evidence="1" id="KW-1133">Transmembrane helix</keyword>
<reference evidence="2 3" key="1">
    <citation type="submission" date="2018-08" db="EMBL/GenBank/DDBJ databases">
        <title>A genome reference for cultivated species of the human gut microbiota.</title>
        <authorList>
            <person name="Zou Y."/>
            <person name="Xue W."/>
            <person name="Luo G."/>
        </authorList>
    </citation>
    <scope>NUCLEOTIDE SEQUENCE [LARGE SCALE GENOMIC DNA]</scope>
    <source>
        <strain evidence="2 3">AF15-20</strain>
    </source>
</reference>
<dbReference type="EMBL" id="QRYQ01000003">
    <property type="protein sequence ID" value="RGU93266.1"/>
    <property type="molecule type" value="Genomic_DNA"/>
</dbReference>
<evidence type="ECO:0000256" key="1">
    <source>
        <dbReference type="SAM" id="Phobius"/>
    </source>
</evidence>
<gene>
    <name evidence="2" type="ORF">DWW32_02750</name>
</gene>
<feature type="transmembrane region" description="Helical" evidence="1">
    <location>
        <begin position="116"/>
        <end position="135"/>
    </location>
</feature>
<dbReference type="GeneID" id="66579058"/>
<protein>
    <submittedName>
        <fullName evidence="2">Uncharacterized protein</fullName>
    </submittedName>
</protein>
<accession>A0A395WE40</accession>
<organism evidence="2 3">
    <name type="scientific">Holdemanella biformis</name>
    <dbReference type="NCBI Taxonomy" id="1735"/>
    <lineage>
        <taxon>Bacteria</taxon>
        <taxon>Bacillati</taxon>
        <taxon>Bacillota</taxon>
        <taxon>Erysipelotrichia</taxon>
        <taxon>Erysipelotrichales</taxon>
        <taxon>Erysipelotrichaceae</taxon>
        <taxon>Holdemanella</taxon>
    </lineage>
</organism>
<proteinExistence type="predicted"/>
<evidence type="ECO:0000313" key="2">
    <source>
        <dbReference type="EMBL" id="RGU93266.1"/>
    </source>
</evidence>
<dbReference type="Proteomes" id="UP000265489">
    <property type="component" value="Unassembled WGS sequence"/>
</dbReference>
<dbReference type="RefSeq" id="WP_118324686.1">
    <property type="nucleotide sequence ID" value="NZ_QRYH01000004.1"/>
</dbReference>
<dbReference type="AlphaFoldDB" id="A0A395WE40"/>
<keyword evidence="1" id="KW-0472">Membrane</keyword>
<comment type="caution">
    <text evidence="2">The sequence shown here is derived from an EMBL/GenBank/DDBJ whole genome shotgun (WGS) entry which is preliminary data.</text>
</comment>